<accession>A0A6B3SJZ4</accession>
<gene>
    <name evidence="2" type="ORF">G3574_08525</name>
</gene>
<reference evidence="2 3" key="1">
    <citation type="submission" date="2020-02" db="EMBL/GenBank/DDBJ databases">
        <authorList>
            <person name="Kim M.K."/>
        </authorList>
    </citation>
    <scope>NUCLEOTIDE SEQUENCE [LARGE SCALE GENOMIC DNA]</scope>
    <source>
        <strain evidence="2 3">17J57-3</strain>
    </source>
</reference>
<keyword evidence="3" id="KW-1185">Reference proteome</keyword>
<keyword evidence="1" id="KW-0732">Signal</keyword>
<dbReference type="EMBL" id="JAAIVB010000032">
    <property type="protein sequence ID" value="NEX61121.1"/>
    <property type="molecule type" value="Genomic_DNA"/>
</dbReference>
<evidence type="ECO:0000313" key="3">
    <source>
        <dbReference type="Proteomes" id="UP000482155"/>
    </source>
</evidence>
<evidence type="ECO:0000256" key="1">
    <source>
        <dbReference type="SAM" id="SignalP"/>
    </source>
</evidence>
<dbReference type="AlphaFoldDB" id="A0A6B3SJZ4"/>
<sequence length="252" mass="27538">MMNPKNRIAAAILTLAGTLVLLAPVRGHADADPMRLCTDERRSASYASPGLARPGELQANIEAAARDLGMRATLTPLPWRRCLELMRAGEMDGAVGIAFLPFTQEIARFPMQAGQVDKTRALGVARIVLVRRAGSDVAWNGPRLGHAGKPVAVAAGMQAIIDAVRHAGGEVDYGAKTDELNLKKLVQGRADLAAGYEYDLAPLIREKYAGEVEMGQKSLRETHYYLAFSHRFHDANAGLAERMWNRLKEIRR</sequence>
<feature type="chain" id="PRO_5025488157" evidence="1">
    <location>
        <begin position="30"/>
        <end position="252"/>
    </location>
</feature>
<proteinExistence type="predicted"/>
<dbReference type="RefSeq" id="WP_163962017.1">
    <property type="nucleotide sequence ID" value="NZ_JAAIVB010000032.1"/>
</dbReference>
<dbReference type="SUPFAM" id="SSF53850">
    <property type="entry name" value="Periplasmic binding protein-like II"/>
    <property type="match status" value="1"/>
</dbReference>
<dbReference type="Gene3D" id="3.40.190.10">
    <property type="entry name" value="Periplasmic binding protein-like II"/>
    <property type="match status" value="2"/>
</dbReference>
<protein>
    <submittedName>
        <fullName evidence="2">Transporter substrate-binding domain-containing protein</fullName>
    </submittedName>
</protein>
<feature type="signal peptide" evidence="1">
    <location>
        <begin position="1"/>
        <end position="29"/>
    </location>
</feature>
<name>A0A6B3SJZ4_9BURK</name>
<evidence type="ECO:0000313" key="2">
    <source>
        <dbReference type="EMBL" id="NEX61121.1"/>
    </source>
</evidence>
<comment type="caution">
    <text evidence="2">The sequence shown here is derived from an EMBL/GenBank/DDBJ whole genome shotgun (WGS) entry which is preliminary data.</text>
</comment>
<organism evidence="2 3">
    <name type="scientific">Noviherbaspirillum galbum</name>
    <dbReference type="NCBI Taxonomy" id="2709383"/>
    <lineage>
        <taxon>Bacteria</taxon>
        <taxon>Pseudomonadati</taxon>
        <taxon>Pseudomonadota</taxon>
        <taxon>Betaproteobacteria</taxon>
        <taxon>Burkholderiales</taxon>
        <taxon>Oxalobacteraceae</taxon>
        <taxon>Noviherbaspirillum</taxon>
    </lineage>
</organism>
<dbReference type="Proteomes" id="UP000482155">
    <property type="component" value="Unassembled WGS sequence"/>
</dbReference>